<keyword evidence="2" id="KW-1185">Reference proteome</keyword>
<gene>
    <name evidence="1" type="ORF">E1293_08140</name>
</gene>
<dbReference type="Proteomes" id="UP000295578">
    <property type="component" value="Unassembled WGS sequence"/>
</dbReference>
<evidence type="ECO:0000313" key="1">
    <source>
        <dbReference type="EMBL" id="TDD87366.1"/>
    </source>
</evidence>
<organism evidence="1 2">
    <name type="scientific">Actinomadura darangshiensis</name>
    <dbReference type="NCBI Taxonomy" id="705336"/>
    <lineage>
        <taxon>Bacteria</taxon>
        <taxon>Bacillati</taxon>
        <taxon>Actinomycetota</taxon>
        <taxon>Actinomycetes</taxon>
        <taxon>Streptosporangiales</taxon>
        <taxon>Thermomonosporaceae</taxon>
        <taxon>Actinomadura</taxon>
    </lineage>
</organism>
<comment type="caution">
    <text evidence="1">The sequence shown here is derived from an EMBL/GenBank/DDBJ whole genome shotgun (WGS) entry which is preliminary data.</text>
</comment>
<sequence length="75" mass="8190">MEGIVTAFADPQGFVVLNVIPLGVPGRAVTVGCHYCRDGAWWFYNTRTGESIRPVNDTRVAAHQIRTQMEEAAAA</sequence>
<reference evidence="1 2" key="1">
    <citation type="submission" date="2019-03" db="EMBL/GenBank/DDBJ databases">
        <title>Draft genome sequences of novel Actinobacteria.</title>
        <authorList>
            <person name="Sahin N."/>
            <person name="Ay H."/>
            <person name="Saygin H."/>
        </authorList>
    </citation>
    <scope>NUCLEOTIDE SEQUENCE [LARGE SCALE GENOMIC DNA]</scope>
    <source>
        <strain evidence="1 2">DSM 45941</strain>
    </source>
</reference>
<dbReference type="AlphaFoldDB" id="A0A4R5BPJ3"/>
<name>A0A4R5BPJ3_9ACTN</name>
<dbReference type="RefSeq" id="WP_132195496.1">
    <property type="nucleotide sequence ID" value="NZ_SMKY01000024.1"/>
</dbReference>
<proteinExistence type="predicted"/>
<protein>
    <submittedName>
        <fullName evidence="1">Uncharacterized protein</fullName>
    </submittedName>
</protein>
<dbReference type="OrthoDB" id="3479292at2"/>
<accession>A0A4R5BPJ3</accession>
<evidence type="ECO:0000313" key="2">
    <source>
        <dbReference type="Proteomes" id="UP000295578"/>
    </source>
</evidence>
<dbReference type="EMBL" id="SMKY01000024">
    <property type="protein sequence ID" value="TDD87366.1"/>
    <property type="molecule type" value="Genomic_DNA"/>
</dbReference>